<keyword evidence="3" id="KW-0862">Zinc</keyword>
<dbReference type="Proteomes" id="UP000887568">
    <property type="component" value="Unplaced"/>
</dbReference>
<keyword evidence="2 4" id="KW-0863">Zinc-finger</keyword>
<dbReference type="GeneID" id="119720529"/>
<dbReference type="GO" id="GO:0045202">
    <property type="term" value="C:synapse"/>
    <property type="evidence" value="ECO:0007669"/>
    <property type="project" value="TreeGrafter"/>
</dbReference>
<evidence type="ECO:0000313" key="6">
    <source>
        <dbReference type="EnsemblMetazoa" id="XP_038046158.1"/>
    </source>
</evidence>
<evidence type="ECO:0000256" key="3">
    <source>
        <dbReference type="ARBA" id="ARBA00022833"/>
    </source>
</evidence>
<feature type="domain" description="MYND-type" evidence="5">
    <location>
        <begin position="179"/>
        <end position="217"/>
    </location>
</feature>
<organism evidence="6 7">
    <name type="scientific">Patiria miniata</name>
    <name type="common">Bat star</name>
    <name type="synonym">Asterina miniata</name>
    <dbReference type="NCBI Taxonomy" id="46514"/>
    <lineage>
        <taxon>Eukaryota</taxon>
        <taxon>Metazoa</taxon>
        <taxon>Echinodermata</taxon>
        <taxon>Eleutherozoa</taxon>
        <taxon>Asterozoa</taxon>
        <taxon>Asteroidea</taxon>
        <taxon>Valvatacea</taxon>
        <taxon>Valvatida</taxon>
        <taxon>Asterinidae</taxon>
        <taxon>Patiria</taxon>
    </lineage>
</organism>
<proteinExistence type="predicted"/>
<dbReference type="Gene3D" id="6.10.140.2220">
    <property type="match status" value="1"/>
</dbReference>
<dbReference type="RefSeq" id="XP_038046158.1">
    <property type="nucleotide sequence ID" value="XM_038190230.1"/>
</dbReference>
<protein>
    <recommendedName>
        <fullName evidence="5">MYND-type domain-containing protein</fullName>
    </recommendedName>
</protein>
<dbReference type="Gene3D" id="3.90.75.20">
    <property type="match status" value="1"/>
</dbReference>
<dbReference type="InterPro" id="IPR003615">
    <property type="entry name" value="HNH_nuc"/>
</dbReference>
<accession>A0A913Z2U8</accession>
<name>A0A913Z2U8_PATMI</name>
<dbReference type="OrthoDB" id="2951111at2759"/>
<evidence type="ECO:0000313" key="7">
    <source>
        <dbReference type="Proteomes" id="UP000887568"/>
    </source>
</evidence>
<evidence type="ECO:0000259" key="5">
    <source>
        <dbReference type="PROSITE" id="PS50865"/>
    </source>
</evidence>
<dbReference type="GO" id="GO:0008270">
    <property type="term" value="F:zinc ion binding"/>
    <property type="evidence" value="ECO:0007669"/>
    <property type="project" value="UniProtKB-KW"/>
</dbReference>
<dbReference type="Pfam" id="PF13392">
    <property type="entry name" value="HNH_3"/>
    <property type="match status" value="1"/>
</dbReference>
<keyword evidence="1" id="KW-0479">Metal-binding</keyword>
<evidence type="ECO:0000256" key="2">
    <source>
        <dbReference type="ARBA" id="ARBA00022771"/>
    </source>
</evidence>
<dbReference type="SUPFAM" id="SSF54060">
    <property type="entry name" value="His-Me finger endonucleases"/>
    <property type="match status" value="1"/>
</dbReference>
<dbReference type="PROSITE" id="PS50865">
    <property type="entry name" value="ZF_MYND_2"/>
    <property type="match status" value="1"/>
</dbReference>
<dbReference type="InterPro" id="IPR032978">
    <property type="entry name" value="ZMYND19"/>
</dbReference>
<dbReference type="OMA" id="FYECHYP"/>
<dbReference type="EnsemblMetazoa" id="XM_038190230.1">
    <property type="protein sequence ID" value="XP_038046158.1"/>
    <property type="gene ID" value="LOC119720529"/>
</dbReference>
<dbReference type="GO" id="GO:0005737">
    <property type="term" value="C:cytoplasm"/>
    <property type="evidence" value="ECO:0007669"/>
    <property type="project" value="TreeGrafter"/>
</dbReference>
<dbReference type="InterPro" id="IPR002893">
    <property type="entry name" value="Znf_MYND"/>
</dbReference>
<dbReference type="AlphaFoldDB" id="A0A913Z2U8"/>
<dbReference type="InterPro" id="IPR044925">
    <property type="entry name" value="His-Me_finger_sf"/>
</dbReference>
<dbReference type="PANTHER" id="PTHR46831:SF1">
    <property type="entry name" value="ZINC FINGER MYND DOMAIN-CONTAINING PROTEIN 19"/>
    <property type="match status" value="1"/>
</dbReference>
<reference evidence="6" key="1">
    <citation type="submission" date="2022-11" db="UniProtKB">
        <authorList>
            <consortium name="EnsemblMetazoa"/>
        </authorList>
    </citation>
    <scope>IDENTIFICATION</scope>
</reference>
<dbReference type="SUPFAM" id="SSF144232">
    <property type="entry name" value="HIT/MYND zinc finger-like"/>
    <property type="match status" value="1"/>
</dbReference>
<evidence type="ECO:0000256" key="4">
    <source>
        <dbReference type="PROSITE-ProRule" id="PRU00134"/>
    </source>
</evidence>
<keyword evidence="7" id="KW-1185">Reference proteome</keyword>
<dbReference type="GO" id="GO:0016020">
    <property type="term" value="C:membrane"/>
    <property type="evidence" value="ECO:0007669"/>
    <property type="project" value="TreeGrafter"/>
</dbReference>
<evidence type="ECO:0000256" key="1">
    <source>
        <dbReference type="ARBA" id="ARBA00022723"/>
    </source>
</evidence>
<sequence length="232" mass="26796">MSAFKLGIVRLGRAAGKMKYSLLDEQDISLVERYAFEARVDVCKDGNGASVFAYTYDVQKGRNSGCYLHDLLWERHHGPIPAGLRVKHKNGVSVDNRLDNLQLTVINPSSNSSTEERHRVLRGAELQEHSLYWIAIQQLPTDSFEEVPSVLHHYFNANGEIIEGEDESTTYFECHYPPCTKIESELREFSICGRCQEVRYCGTTCQQRDWTLHKKRCRERKKSKPYERPPDR</sequence>
<dbReference type="Pfam" id="PF01753">
    <property type="entry name" value="zf-MYND"/>
    <property type="match status" value="1"/>
</dbReference>
<dbReference type="PANTHER" id="PTHR46831">
    <property type="entry name" value="ZINC FINGER MYND DOMAIN-CONTAINING PROTEIN 19"/>
    <property type="match status" value="1"/>
</dbReference>